<organism evidence="1 2">
    <name type="scientific">Senna tora</name>
    <dbReference type="NCBI Taxonomy" id="362788"/>
    <lineage>
        <taxon>Eukaryota</taxon>
        <taxon>Viridiplantae</taxon>
        <taxon>Streptophyta</taxon>
        <taxon>Embryophyta</taxon>
        <taxon>Tracheophyta</taxon>
        <taxon>Spermatophyta</taxon>
        <taxon>Magnoliopsida</taxon>
        <taxon>eudicotyledons</taxon>
        <taxon>Gunneridae</taxon>
        <taxon>Pentapetalae</taxon>
        <taxon>rosids</taxon>
        <taxon>fabids</taxon>
        <taxon>Fabales</taxon>
        <taxon>Fabaceae</taxon>
        <taxon>Caesalpinioideae</taxon>
        <taxon>Cassia clade</taxon>
        <taxon>Senna</taxon>
    </lineage>
</organism>
<dbReference type="PANTHER" id="PTHR34222:SF99">
    <property type="entry name" value="PROTEIN, PUTATIVE-RELATED"/>
    <property type="match status" value="1"/>
</dbReference>
<dbReference type="Proteomes" id="UP000634136">
    <property type="component" value="Unassembled WGS sequence"/>
</dbReference>
<dbReference type="OrthoDB" id="913992at2759"/>
<evidence type="ECO:0000313" key="1">
    <source>
        <dbReference type="EMBL" id="KAF7821870.1"/>
    </source>
</evidence>
<name>A0A834WFY7_9FABA</name>
<accession>A0A834WFY7</accession>
<sequence length="337" mass="38008">MVEQTPTSITSPKADEGPYLLHNSDHPGMALFTTMLDDLAETFIYCLTAKALEDVLEERFGITNISQLYQVQRQTNSIEQGGDAVMVYYKKICRCWDEIRRLMPLPTCTCAKYTCRLSKKVTYMDASIKLLQFLKGLNPTYDNIRSQILNLDPLATANKAFSMVARVEKQRQVNMIFSHGNEGNAAMLARSTPTKTDGGYARKKDTSKKDKYCEHRHMNGHTKDTCFKIHGYPEWFKDMEKKKGKKQMSNMCNDAAGGGTSNTDPENGTKGDLSNMMSYLIKEVNKLNKNKGVSAKDDQVNFVNLHDFTVKEDGRTILFPIFEDVVSPLDNACVNVT</sequence>
<dbReference type="PANTHER" id="PTHR34222">
    <property type="entry name" value="GAG_PRE-INTEGRS DOMAIN-CONTAINING PROTEIN"/>
    <property type="match status" value="1"/>
</dbReference>
<evidence type="ECO:0008006" key="3">
    <source>
        <dbReference type="Google" id="ProtNLM"/>
    </source>
</evidence>
<comment type="caution">
    <text evidence="1">The sequence shown here is derived from an EMBL/GenBank/DDBJ whole genome shotgun (WGS) entry which is preliminary data.</text>
</comment>
<gene>
    <name evidence="1" type="ORF">G2W53_027325</name>
</gene>
<keyword evidence="2" id="KW-1185">Reference proteome</keyword>
<dbReference type="EMBL" id="JAAIUW010000008">
    <property type="protein sequence ID" value="KAF7821870.1"/>
    <property type="molecule type" value="Genomic_DNA"/>
</dbReference>
<proteinExistence type="predicted"/>
<evidence type="ECO:0000313" key="2">
    <source>
        <dbReference type="Proteomes" id="UP000634136"/>
    </source>
</evidence>
<dbReference type="AlphaFoldDB" id="A0A834WFY7"/>
<protein>
    <recommendedName>
        <fullName evidence="3">Retrotransposon gag domain-containing protein</fullName>
    </recommendedName>
</protein>
<reference evidence="1" key="1">
    <citation type="submission" date="2020-09" db="EMBL/GenBank/DDBJ databases">
        <title>Genome-Enabled Discovery of Anthraquinone Biosynthesis in Senna tora.</title>
        <authorList>
            <person name="Kang S.-H."/>
            <person name="Pandey R.P."/>
            <person name="Lee C.-M."/>
            <person name="Sim J.-S."/>
            <person name="Jeong J.-T."/>
            <person name="Choi B.-S."/>
            <person name="Jung M."/>
            <person name="Ginzburg D."/>
            <person name="Zhao K."/>
            <person name="Won S.Y."/>
            <person name="Oh T.-J."/>
            <person name="Yu Y."/>
            <person name="Kim N.-H."/>
            <person name="Lee O.R."/>
            <person name="Lee T.-H."/>
            <person name="Bashyal P."/>
            <person name="Kim T.-S."/>
            <person name="Lee W.-H."/>
            <person name="Kawkins C."/>
            <person name="Kim C.-K."/>
            <person name="Kim J.S."/>
            <person name="Ahn B.O."/>
            <person name="Rhee S.Y."/>
            <person name="Sohng J.K."/>
        </authorList>
    </citation>
    <scope>NUCLEOTIDE SEQUENCE</scope>
    <source>
        <tissue evidence="1">Leaf</tissue>
    </source>
</reference>